<dbReference type="PANTHER" id="PTHR47926:SF374">
    <property type="entry name" value="PENTATRICOPEPTIDE REPEAT-CONTAINING PROTEIN"/>
    <property type="match status" value="1"/>
</dbReference>
<dbReference type="PANTHER" id="PTHR47926">
    <property type="entry name" value="PENTATRICOPEPTIDE REPEAT-CONTAINING PROTEIN"/>
    <property type="match status" value="1"/>
</dbReference>
<name>A0AAP0L0C7_9MAGN</name>
<dbReference type="InterPro" id="IPR046960">
    <property type="entry name" value="PPR_At4g14850-like_plant"/>
</dbReference>
<dbReference type="Pfam" id="PF20431">
    <property type="entry name" value="E_motif"/>
    <property type="match status" value="1"/>
</dbReference>
<gene>
    <name evidence="3" type="ORF">Syun_007505</name>
</gene>
<comment type="caution">
    <text evidence="3">The sequence shown here is derived from an EMBL/GenBank/DDBJ whole genome shotgun (WGS) entry which is preliminary data.</text>
</comment>
<dbReference type="GO" id="GO:0009451">
    <property type="term" value="P:RNA modification"/>
    <property type="evidence" value="ECO:0007669"/>
    <property type="project" value="InterPro"/>
</dbReference>
<dbReference type="Gene3D" id="1.25.40.10">
    <property type="entry name" value="Tetratricopeptide repeat domain"/>
    <property type="match status" value="4"/>
</dbReference>
<sequence>MKARWASIGFNFQNLCSILSKSHHLLHNLDSNSHLGHVDLSLLLSICGKEGHSRIGASIHAQIIQNIECFDPKRQPNSRNCVAVWNSLLSMYSKCGHLSDAAKVFDGMPLRDTVSWNSMISGFLRNGMFELGFRLFKRMLIAGSFLFDQATITTFLSVCDDHEVLHLCQLMHSLRFKSGHEREVSVGNALITSYFKCGCCASGRLVFDEMVERNVITWTAAISGLAQSEHCEESLQVFLKMRRESVDPNSLTCSSSLLACSGLGALWEGREIHGLILKLGYEGDLCVGSALMDVYSKCRCMEDAWRVFNFAEELDEVSMTVILVGLAQNGSEQDAIQIFTKMLKAGYTIDSNVVSAVLGALSADVSLALGKQIHSIVIKKNFSSNTFVCNGLINMYSKCGDLEESIQIFNGMSQRNSVSWNSMIAAFARHGYGFKVLKLFEGMRTEGVEPTDVTFLSLLHACSHMGFVKEGMEFLESMTKVYGITPRMEHYACAVDMLGRAGNLNEAKNFIESLPIDPGIQVWQALLGACSIHGDSHVGKYAAEKLISASPESITPYILMSNIYSSEGRWEERAKAIKKMKEIGMKKETGMSWIEIEKEFHSFVVEDRLHPKTEIIHNVLVELTNQMRDEGYARTESICSKSKSRSCFRFNYFND</sequence>
<feature type="repeat" description="PPR" evidence="2">
    <location>
        <begin position="112"/>
        <end position="146"/>
    </location>
</feature>
<reference evidence="3 4" key="1">
    <citation type="submission" date="2024-01" db="EMBL/GenBank/DDBJ databases">
        <title>Genome assemblies of Stephania.</title>
        <authorList>
            <person name="Yang L."/>
        </authorList>
    </citation>
    <scope>NUCLEOTIDE SEQUENCE [LARGE SCALE GENOMIC DNA]</scope>
    <source>
        <strain evidence="3">YNDBR</strain>
        <tissue evidence="3">Leaf</tissue>
    </source>
</reference>
<dbReference type="InterPro" id="IPR002885">
    <property type="entry name" value="PPR_rpt"/>
</dbReference>
<protein>
    <recommendedName>
        <fullName evidence="5">Pentatricopeptide repeat-containing protein</fullName>
    </recommendedName>
</protein>
<dbReference type="FunFam" id="1.25.40.10:FF:000196">
    <property type="entry name" value="Pentatricopeptide repeat-containing protein At4g14850"/>
    <property type="match status" value="1"/>
</dbReference>
<dbReference type="EMBL" id="JBBNAF010000003">
    <property type="protein sequence ID" value="KAK9161164.1"/>
    <property type="molecule type" value="Genomic_DNA"/>
</dbReference>
<evidence type="ECO:0008006" key="5">
    <source>
        <dbReference type="Google" id="ProtNLM"/>
    </source>
</evidence>
<dbReference type="PROSITE" id="PS51375">
    <property type="entry name" value="PPR"/>
    <property type="match status" value="6"/>
</dbReference>
<organism evidence="3 4">
    <name type="scientific">Stephania yunnanensis</name>
    <dbReference type="NCBI Taxonomy" id="152371"/>
    <lineage>
        <taxon>Eukaryota</taxon>
        <taxon>Viridiplantae</taxon>
        <taxon>Streptophyta</taxon>
        <taxon>Embryophyta</taxon>
        <taxon>Tracheophyta</taxon>
        <taxon>Spermatophyta</taxon>
        <taxon>Magnoliopsida</taxon>
        <taxon>Ranunculales</taxon>
        <taxon>Menispermaceae</taxon>
        <taxon>Menispermoideae</taxon>
        <taxon>Cissampelideae</taxon>
        <taxon>Stephania</taxon>
    </lineage>
</organism>
<dbReference type="Pfam" id="PF01535">
    <property type="entry name" value="PPR"/>
    <property type="match status" value="6"/>
</dbReference>
<dbReference type="InterPro" id="IPR046848">
    <property type="entry name" value="E_motif"/>
</dbReference>
<dbReference type="GO" id="GO:0003723">
    <property type="term" value="F:RNA binding"/>
    <property type="evidence" value="ECO:0007669"/>
    <property type="project" value="InterPro"/>
</dbReference>
<evidence type="ECO:0000313" key="4">
    <source>
        <dbReference type="Proteomes" id="UP001420932"/>
    </source>
</evidence>
<feature type="repeat" description="PPR" evidence="2">
    <location>
        <begin position="315"/>
        <end position="349"/>
    </location>
</feature>
<dbReference type="FunFam" id="1.25.40.10:FF:000031">
    <property type="entry name" value="Pentatricopeptide repeat-containing protein mitochondrial"/>
    <property type="match status" value="1"/>
</dbReference>
<feature type="repeat" description="PPR" evidence="2">
    <location>
        <begin position="81"/>
        <end position="111"/>
    </location>
</feature>
<accession>A0AAP0L0C7</accession>
<feature type="repeat" description="PPR" evidence="2">
    <location>
        <begin position="416"/>
        <end position="450"/>
    </location>
</feature>
<keyword evidence="4" id="KW-1185">Reference proteome</keyword>
<dbReference type="InterPro" id="IPR011990">
    <property type="entry name" value="TPR-like_helical_dom_sf"/>
</dbReference>
<evidence type="ECO:0000256" key="1">
    <source>
        <dbReference type="ARBA" id="ARBA00022737"/>
    </source>
</evidence>
<feature type="repeat" description="PPR" evidence="2">
    <location>
        <begin position="385"/>
        <end position="415"/>
    </location>
</feature>
<proteinExistence type="predicted"/>
<dbReference type="Pfam" id="PF13041">
    <property type="entry name" value="PPR_2"/>
    <property type="match status" value="1"/>
</dbReference>
<feature type="repeat" description="PPR" evidence="2">
    <location>
        <begin position="214"/>
        <end position="248"/>
    </location>
</feature>
<dbReference type="FunFam" id="1.25.40.10:FF:000584">
    <property type="entry name" value="Pentatricopeptide repeat-containing protein"/>
    <property type="match status" value="1"/>
</dbReference>
<evidence type="ECO:0000256" key="2">
    <source>
        <dbReference type="PROSITE-ProRule" id="PRU00708"/>
    </source>
</evidence>
<keyword evidence="1" id="KW-0677">Repeat</keyword>
<dbReference type="NCBIfam" id="TIGR00756">
    <property type="entry name" value="PPR"/>
    <property type="match status" value="5"/>
</dbReference>
<dbReference type="Proteomes" id="UP001420932">
    <property type="component" value="Unassembled WGS sequence"/>
</dbReference>
<dbReference type="AlphaFoldDB" id="A0AAP0L0C7"/>
<evidence type="ECO:0000313" key="3">
    <source>
        <dbReference type="EMBL" id="KAK9161164.1"/>
    </source>
</evidence>